<dbReference type="SUPFAM" id="SSF54060">
    <property type="entry name" value="His-Me finger endonucleases"/>
    <property type="match status" value="1"/>
</dbReference>
<dbReference type="AlphaFoldDB" id="A0A6L8LQJ6"/>
<keyword evidence="2" id="KW-0540">Nuclease</keyword>
<evidence type="ECO:0000256" key="4">
    <source>
        <dbReference type="SAM" id="SignalP"/>
    </source>
</evidence>
<dbReference type="GO" id="GO:0016787">
    <property type="term" value="F:hydrolase activity"/>
    <property type="evidence" value="ECO:0007669"/>
    <property type="project" value="UniProtKB-KW"/>
</dbReference>
<keyword evidence="6" id="KW-1185">Reference proteome</keyword>
<protein>
    <submittedName>
        <fullName evidence="5">Endonuclease I</fullName>
    </submittedName>
</protein>
<keyword evidence="4" id="KW-0732">Signal</keyword>
<comment type="caution">
    <text evidence="5">The sequence shown here is derived from an EMBL/GenBank/DDBJ whole genome shotgun (WGS) entry which is preliminary data.</text>
</comment>
<feature type="signal peptide" evidence="4">
    <location>
        <begin position="1"/>
        <end position="20"/>
    </location>
</feature>
<dbReference type="Proteomes" id="UP000478571">
    <property type="component" value="Unassembled WGS sequence"/>
</dbReference>
<feature type="chain" id="PRO_5026836324" evidence="4">
    <location>
        <begin position="21"/>
        <end position="245"/>
    </location>
</feature>
<organism evidence="5 6">
    <name type="scientific">Vibrio tetraodonis subsp. pristinus</name>
    <dbReference type="NCBI Taxonomy" id="2695891"/>
    <lineage>
        <taxon>Bacteria</taxon>
        <taxon>Pseudomonadati</taxon>
        <taxon>Pseudomonadota</taxon>
        <taxon>Gammaproteobacteria</taxon>
        <taxon>Vibrionales</taxon>
        <taxon>Vibrionaceae</taxon>
        <taxon>Vibrio</taxon>
    </lineage>
</organism>
<dbReference type="PANTHER" id="PTHR33607">
    <property type="entry name" value="ENDONUCLEASE-1"/>
    <property type="match status" value="1"/>
</dbReference>
<comment type="similarity">
    <text evidence="1">Belongs to the EndA/NucM nuclease family.</text>
</comment>
<name>A0A6L8LQJ6_9VIBR</name>
<dbReference type="EMBL" id="WWEU01000001">
    <property type="protein sequence ID" value="MYM58065.1"/>
    <property type="molecule type" value="Genomic_DNA"/>
</dbReference>
<dbReference type="Pfam" id="PF04231">
    <property type="entry name" value="Endonuclease_1"/>
    <property type="match status" value="1"/>
</dbReference>
<evidence type="ECO:0000256" key="1">
    <source>
        <dbReference type="ARBA" id="ARBA00006429"/>
    </source>
</evidence>
<keyword evidence="5" id="KW-0255">Endonuclease</keyword>
<gene>
    <name evidence="5" type="ORF">GTG28_02415</name>
</gene>
<keyword evidence="3" id="KW-0378">Hydrolase</keyword>
<evidence type="ECO:0000256" key="3">
    <source>
        <dbReference type="ARBA" id="ARBA00022801"/>
    </source>
</evidence>
<dbReference type="PANTHER" id="PTHR33607:SF2">
    <property type="entry name" value="ENDONUCLEASE-1"/>
    <property type="match status" value="1"/>
</dbReference>
<sequence>MFYARCFLLWFALLPHVVFALGNTNNESFSKAKRLMQQEVFVGDSYQRTLYCDAPFNLNKYVSLPEGFKTDKYRGRLNKWEAEHIVPAENFGRAFSAWRDGHPDCINSKGKAFKGRSCASKVSKDYRLMQADLFNLYPAIGSVNAQRQNYNFIMLPEEASSFGSCDMRITTRKVQPPEKARGRIARAYLYMEAVYPIYQMSRSQRSLMKAWDKQYPVTQFECEIGKRISAVQHSSNPILEQRCPV</sequence>
<proteinExistence type="inferred from homology"/>
<dbReference type="InterPro" id="IPR044925">
    <property type="entry name" value="His-Me_finger_sf"/>
</dbReference>
<dbReference type="InterPro" id="IPR007346">
    <property type="entry name" value="Endonuclease-I"/>
</dbReference>
<accession>A0A6L8LQJ6</accession>
<dbReference type="GO" id="GO:0004519">
    <property type="term" value="F:endonuclease activity"/>
    <property type="evidence" value="ECO:0007669"/>
    <property type="project" value="UniProtKB-KW"/>
</dbReference>
<evidence type="ECO:0000313" key="5">
    <source>
        <dbReference type="EMBL" id="MYM58065.1"/>
    </source>
</evidence>
<reference evidence="5 6" key="1">
    <citation type="submission" date="2020-01" db="EMBL/GenBank/DDBJ databases">
        <title>Draft Genome Sequence of Vibrio sp. strain OCN044, Isolated from a Healthy Coral at Palmyra Atoll.</title>
        <authorList>
            <person name="Videau P."/>
            <person name="Loughran R."/>
            <person name="Esquivel A."/>
            <person name="Deadmond M."/>
            <person name="Paddock B.E."/>
            <person name="Saw J.H."/>
            <person name="Ushijima B."/>
        </authorList>
    </citation>
    <scope>NUCLEOTIDE SEQUENCE [LARGE SCALE GENOMIC DNA]</scope>
    <source>
        <strain evidence="5 6">OCN044</strain>
    </source>
</reference>
<evidence type="ECO:0000313" key="6">
    <source>
        <dbReference type="Proteomes" id="UP000478571"/>
    </source>
</evidence>
<evidence type="ECO:0000256" key="2">
    <source>
        <dbReference type="ARBA" id="ARBA00022722"/>
    </source>
</evidence>